<proteinExistence type="predicted"/>
<comment type="caution">
    <text evidence="6">The sequence shown here is derived from an EMBL/GenBank/DDBJ whole genome shotgun (WGS) entry which is preliminary data.</text>
</comment>
<dbReference type="Pfam" id="PF17754">
    <property type="entry name" value="TetR_C_14"/>
    <property type="match status" value="1"/>
</dbReference>
<dbReference type="Gene3D" id="1.10.10.60">
    <property type="entry name" value="Homeodomain-like"/>
    <property type="match status" value="1"/>
</dbReference>
<keyword evidence="2 4" id="KW-0238">DNA-binding</keyword>
<dbReference type="PRINTS" id="PR00455">
    <property type="entry name" value="HTHTETR"/>
</dbReference>
<protein>
    <submittedName>
        <fullName evidence="6">TetR family transcriptional regulator</fullName>
    </submittedName>
</protein>
<dbReference type="PANTHER" id="PTHR30055:SF238">
    <property type="entry name" value="MYCOFACTOCIN BIOSYNTHESIS TRANSCRIPTIONAL REGULATOR MFTR-RELATED"/>
    <property type="match status" value="1"/>
</dbReference>
<evidence type="ECO:0000256" key="1">
    <source>
        <dbReference type="ARBA" id="ARBA00023015"/>
    </source>
</evidence>
<dbReference type="Pfam" id="PF00440">
    <property type="entry name" value="TetR_N"/>
    <property type="match status" value="1"/>
</dbReference>
<dbReference type="Proteomes" id="UP001352223">
    <property type="component" value="Unassembled WGS sequence"/>
</dbReference>
<keyword evidence="1" id="KW-0805">Transcription regulation</keyword>
<evidence type="ECO:0000259" key="5">
    <source>
        <dbReference type="PROSITE" id="PS50977"/>
    </source>
</evidence>
<evidence type="ECO:0000256" key="2">
    <source>
        <dbReference type="ARBA" id="ARBA00023125"/>
    </source>
</evidence>
<feature type="DNA-binding region" description="H-T-H motif" evidence="4">
    <location>
        <begin position="40"/>
        <end position="59"/>
    </location>
</feature>
<organism evidence="6 7">
    <name type="scientific">Streptomyces kunmingensis</name>
    <dbReference type="NCBI Taxonomy" id="68225"/>
    <lineage>
        <taxon>Bacteria</taxon>
        <taxon>Bacillati</taxon>
        <taxon>Actinomycetota</taxon>
        <taxon>Actinomycetes</taxon>
        <taxon>Kitasatosporales</taxon>
        <taxon>Streptomycetaceae</taxon>
        <taxon>Streptomyces</taxon>
    </lineage>
</organism>
<dbReference type="PROSITE" id="PS50977">
    <property type="entry name" value="HTH_TETR_2"/>
    <property type="match status" value="1"/>
</dbReference>
<keyword evidence="3" id="KW-0804">Transcription</keyword>
<evidence type="ECO:0000256" key="4">
    <source>
        <dbReference type="PROSITE-ProRule" id="PRU00335"/>
    </source>
</evidence>
<dbReference type="EMBL" id="JAOZYB010000001">
    <property type="protein sequence ID" value="MEB3958886.1"/>
    <property type="molecule type" value="Genomic_DNA"/>
</dbReference>
<reference evidence="6 7" key="1">
    <citation type="submission" date="2022-10" db="EMBL/GenBank/DDBJ databases">
        <authorList>
            <person name="Xie J."/>
            <person name="Shen N."/>
        </authorList>
    </citation>
    <scope>NUCLEOTIDE SEQUENCE [LARGE SCALE GENOMIC DNA]</scope>
    <source>
        <strain evidence="6 7">DSM 41681</strain>
    </source>
</reference>
<name>A0ABU6C2F3_9ACTN</name>
<dbReference type="InterPro" id="IPR009057">
    <property type="entry name" value="Homeodomain-like_sf"/>
</dbReference>
<feature type="domain" description="HTH tetR-type" evidence="5">
    <location>
        <begin position="17"/>
        <end position="77"/>
    </location>
</feature>
<sequence length="229" mass="25364">MDEKVAPEDSWRERKKQATRAALVEAAVRLAAEHGVENVTVDAISETAGVSPRTFFNYFDSRDEVFVMVGAESSARVRRAVLDAPHEHTALEALRDAMALELSEIEQQQELWQLHADVLRRSPDLLSRSIGAHMADEIVLAEVIAARIGAGSPLFSGDRRTGSEAEAERRRRALGLYPRLVAAVGVTACRVAVEHWCVRQDETTFTEVFREAFEHLAAGLPEPPATPRR</sequence>
<dbReference type="SUPFAM" id="SSF46689">
    <property type="entry name" value="Homeodomain-like"/>
    <property type="match status" value="1"/>
</dbReference>
<keyword evidence="7" id="KW-1185">Reference proteome</keyword>
<accession>A0ABU6C2F3</accession>
<evidence type="ECO:0000313" key="7">
    <source>
        <dbReference type="Proteomes" id="UP001352223"/>
    </source>
</evidence>
<gene>
    <name evidence="6" type="ORF">OKJ48_01230</name>
</gene>
<dbReference type="PANTHER" id="PTHR30055">
    <property type="entry name" value="HTH-TYPE TRANSCRIPTIONAL REGULATOR RUTR"/>
    <property type="match status" value="1"/>
</dbReference>
<dbReference type="InterPro" id="IPR041347">
    <property type="entry name" value="MftR_C"/>
</dbReference>
<dbReference type="InterPro" id="IPR001647">
    <property type="entry name" value="HTH_TetR"/>
</dbReference>
<dbReference type="Gene3D" id="1.10.357.10">
    <property type="entry name" value="Tetracycline Repressor, domain 2"/>
    <property type="match status" value="1"/>
</dbReference>
<evidence type="ECO:0000313" key="6">
    <source>
        <dbReference type="EMBL" id="MEB3958886.1"/>
    </source>
</evidence>
<dbReference type="InterPro" id="IPR050109">
    <property type="entry name" value="HTH-type_TetR-like_transc_reg"/>
</dbReference>
<evidence type="ECO:0000256" key="3">
    <source>
        <dbReference type="ARBA" id="ARBA00023163"/>
    </source>
</evidence>